<keyword evidence="4" id="KW-1185">Reference proteome</keyword>
<evidence type="ECO:0000313" key="5">
    <source>
        <dbReference type="Proteomes" id="UP001107960"/>
    </source>
</evidence>
<name>A0A9Q3UTB4_9FLAO</name>
<reference evidence="2" key="3">
    <citation type="submission" date="2024-05" db="EMBL/GenBank/DDBJ databases">
        <title>Description of novel Chryseobacterium sp. strain C-2.</title>
        <authorList>
            <person name="Saticioglu I.B."/>
        </authorList>
    </citation>
    <scope>NUCLEOTIDE SEQUENCE</scope>
    <source>
        <strain evidence="2">C-2</strain>
    </source>
</reference>
<dbReference type="RefSeq" id="WP_191180132.1">
    <property type="nucleotide sequence ID" value="NZ_JACXXP010000018.1"/>
</dbReference>
<evidence type="ECO:0000313" key="3">
    <source>
        <dbReference type="EMBL" id="MCC9034217.1"/>
    </source>
</evidence>
<dbReference type="Proteomes" id="UP000603715">
    <property type="component" value="Unassembled WGS sequence"/>
</dbReference>
<gene>
    <name evidence="2" type="ORF">IEW27_13965</name>
    <name evidence="3" type="ORF">LNP80_08080</name>
</gene>
<keyword evidence="1" id="KW-0732">Signal</keyword>
<proteinExistence type="predicted"/>
<protein>
    <recommendedName>
        <fullName evidence="6">WG containing repeat-containing protein</fullName>
    </recommendedName>
</protein>
<dbReference type="Proteomes" id="UP001107960">
    <property type="component" value="Unassembled WGS sequence"/>
</dbReference>
<sequence>MKLFEKLYTSSLYIIIFISQSAIAQTADKDNLKNFSRMKSPQITSNDIVIPTYENLMNNVRKVQPVNGYFYSTTCKPTNLSCFYSVENKEKNDGKIYGFENKKINYVIIGKKDQQVYKRPTENKEFPQEFSDGISTYVYFYPSGAIHTIKQFGSNGKVTSIPVGTWYAYSEKGKITHKIEHDQRFKMNLYDILKIAERKDLPDFSISRKFNNINSFWSIYLKPHYKDNITKSRQILIDDKSGKIIYDISKDQEKLLNAKNYESLGLNEENIKWLKNNDLHQISDSELYSPFGGH</sequence>
<feature type="chain" id="PRO_5040474227" description="WG containing repeat-containing protein" evidence="1">
    <location>
        <begin position="25"/>
        <end position="294"/>
    </location>
</feature>
<evidence type="ECO:0000313" key="4">
    <source>
        <dbReference type="Proteomes" id="UP000603715"/>
    </source>
</evidence>
<evidence type="ECO:0008006" key="6">
    <source>
        <dbReference type="Google" id="ProtNLM"/>
    </source>
</evidence>
<evidence type="ECO:0000256" key="1">
    <source>
        <dbReference type="SAM" id="SignalP"/>
    </source>
</evidence>
<evidence type="ECO:0000313" key="2">
    <source>
        <dbReference type="EMBL" id="MBD3905689.1"/>
    </source>
</evidence>
<dbReference type="EMBL" id="JACXXP010000018">
    <property type="protein sequence ID" value="MBD3905689.1"/>
    <property type="molecule type" value="Genomic_DNA"/>
</dbReference>
<organism evidence="3 5">
    <name type="scientific">Chryseobacterium muglaense</name>
    <dbReference type="NCBI Taxonomy" id="2893752"/>
    <lineage>
        <taxon>Bacteria</taxon>
        <taxon>Pseudomonadati</taxon>
        <taxon>Bacteroidota</taxon>
        <taxon>Flavobacteriia</taxon>
        <taxon>Flavobacteriales</taxon>
        <taxon>Weeksellaceae</taxon>
        <taxon>Chryseobacterium group</taxon>
        <taxon>Chryseobacterium</taxon>
    </lineage>
</organism>
<dbReference type="EMBL" id="JAJJML010000001">
    <property type="protein sequence ID" value="MCC9034217.1"/>
    <property type="molecule type" value="Genomic_DNA"/>
</dbReference>
<reference evidence="3" key="1">
    <citation type="submission" date="2021-11" db="EMBL/GenBank/DDBJ databases">
        <title>Description of novel Chryseobacterium species.</title>
        <authorList>
            <person name="Saticioglu I.B."/>
            <person name="Ay H."/>
            <person name="Altun S."/>
            <person name="Duman M."/>
        </authorList>
    </citation>
    <scope>NUCLEOTIDE SEQUENCE</scope>
    <source>
        <strain evidence="3">C-39</strain>
    </source>
</reference>
<comment type="caution">
    <text evidence="3">The sequence shown here is derived from an EMBL/GenBank/DDBJ whole genome shotgun (WGS) entry which is preliminary data.</text>
</comment>
<feature type="signal peptide" evidence="1">
    <location>
        <begin position="1"/>
        <end position="24"/>
    </location>
</feature>
<accession>A0A9Q3UTB4</accession>
<reference evidence="4" key="2">
    <citation type="submission" date="2023-07" db="EMBL/GenBank/DDBJ databases">
        <title>Description of novel Chryseobacterium sp. strain C-2.</title>
        <authorList>
            <person name="Saticioglu I.B."/>
        </authorList>
    </citation>
    <scope>NUCLEOTIDE SEQUENCE [LARGE SCALE GENOMIC DNA]</scope>
    <source>
        <strain evidence="4">C-2</strain>
    </source>
</reference>
<dbReference type="AlphaFoldDB" id="A0A9Q3UTB4"/>